<dbReference type="Gene3D" id="2.40.50.100">
    <property type="match status" value="1"/>
</dbReference>
<evidence type="ECO:0000313" key="4">
    <source>
        <dbReference type="EMBL" id="BCU08057.1"/>
    </source>
</evidence>
<dbReference type="SUPFAM" id="SSF50331">
    <property type="entry name" value="MOP-like"/>
    <property type="match status" value="1"/>
</dbReference>
<dbReference type="EMBL" id="AP024563">
    <property type="protein sequence ID" value="BCU08057.1"/>
    <property type="molecule type" value="Genomic_DNA"/>
</dbReference>
<dbReference type="Pfam" id="PF03459">
    <property type="entry name" value="TOBE"/>
    <property type="match status" value="1"/>
</dbReference>
<reference evidence="4 5" key="1">
    <citation type="submission" date="2021-04" db="EMBL/GenBank/DDBJ databases">
        <title>Complete genome sequencing of Allochromatium tepidum strain NZ.</title>
        <authorList>
            <person name="Tsukatani Y."/>
            <person name="Mori H."/>
        </authorList>
    </citation>
    <scope>NUCLEOTIDE SEQUENCE [LARGE SCALE GENOMIC DNA]</scope>
    <source>
        <strain evidence="4 5">NZ</strain>
    </source>
</reference>
<dbReference type="InterPro" id="IPR005116">
    <property type="entry name" value="Transp-assoc_OB_typ1"/>
</dbReference>
<organism evidence="4 5">
    <name type="scientific">Allochromatium tepidum</name>
    <dbReference type="NCBI Taxonomy" id="553982"/>
    <lineage>
        <taxon>Bacteria</taxon>
        <taxon>Pseudomonadati</taxon>
        <taxon>Pseudomonadota</taxon>
        <taxon>Gammaproteobacteria</taxon>
        <taxon>Chromatiales</taxon>
        <taxon>Chromatiaceae</taxon>
        <taxon>Allochromatium</taxon>
    </lineage>
</organism>
<keyword evidence="5" id="KW-1185">Reference proteome</keyword>
<accession>A0ABN6GEZ4</accession>
<name>A0ABN6GEZ4_9GAMM</name>
<evidence type="ECO:0000256" key="2">
    <source>
        <dbReference type="PROSITE-ProRule" id="PRU01213"/>
    </source>
</evidence>
<protein>
    <recommendedName>
        <fullName evidence="3">Mop domain-containing protein</fullName>
    </recommendedName>
</protein>
<gene>
    <name evidence="4" type="ORF">Atep_27340</name>
</gene>
<dbReference type="Proteomes" id="UP000680679">
    <property type="component" value="Chromosome"/>
</dbReference>
<dbReference type="InterPro" id="IPR008995">
    <property type="entry name" value="Mo/tungstate-bd_C_term_dom"/>
</dbReference>
<keyword evidence="1 2" id="KW-0500">Molybdenum</keyword>
<feature type="domain" description="Mop" evidence="3">
    <location>
        <begin position="1"/>
        <end position="64"/>
    </location>
</feature>
<evidence type="ECO:0000256" key="1">
    <source>
        <dbReference type="ARBA" id="ARBA00022505"/>
    </source>
</evidence>
<evidence type="ECO:0000313" key="5">
    <source>
        <dbReference type="Proteomes" id="UP000680679"/>
    </source>
</evidence>
<dbReference type="InterPro" id="IPR004606">
    <property type="entry name" value="Mop_domain"/>
</dbReference>
<sequence>MADSSGNGLYIRHIDQRQVLIKLCTGASERTPLLARITRHSRDRLRLHEGQSVFAQVKAVALMD</sequence>
<proteinExistence type="predicted"/>
<dbReference type="PROSITE" id="PS51866">
    <property type="entry name" value="MOP"/>
    <property type="match status" value="1"/>
</dbReference>
<evidence type="ECO:0000259" key="3">
    <source>
        <dbReference type="PROSITE" id="PS51866"/>
    </source>
</evidence>